<keyword evidence="4 7" id="KW-0472">Membrane</keyword>
<dbReference type="GO" id="GO:0016020">
    <property type="term" value="C:membrane"/>
    <property type="evidence" value="ECO:0007669"/>
    <property type="project" value="UniProtKB-SubCell"/>
</dbReference>
<dbReference type="EMBL" id="QGMG01001162">
    <property type="protein sequence ID" value="TVY50385.1"/>
    <property type="molecule type" value="Genomic_DNA"/>
</dbReference>
<dbReference type="PANTHER" id="PTHR33048:SF110">
    <property type="entry name" value="UBID FAMILY DECARBOXYLASE"/>
    <property type="match status" value="1"/>
</dbReference>
<comment type="caution">
    <text evidence="9">The sequence shown here is derived from an EMBL/GenBank/DDBJ whole genome shotgun (WGS) entry which is preliminary data.</text>
</comment>
<feature type="domain" description="Rhodopsin" evidence="8">
    <location>
        <begin position="22"/>
        <end position="263"/>
    </location>
</feature>
<name>A0A7D8UK65_9HELO</name>
<protein>
    <recommendedName>
        <fullName evidence="8">Rhodopsin domain-containing protein</fullName>
    </recommendedName>
</protein>
<evidence type="ECO:0000256" key="2">
    <source>
        <dbReference type="ARBA" id="ARBA00022692"/>
    </source>
</evidence>
<feature type="transmembrane region" description="Helical" evidence="7">
    <location>
        <begin position="124"/>
        <end position="148"/>
    </location>
</feature>
<accession>A0A7D8UK65</accession>
<evidence type="ECO:0000313" key="10">
    <source>
        <dbReference type="Proteomes" id="UP000481288"/>
    </source>
</evidence>
<dbReference type="PANTHER" id="PTHR33048">
    <property type="entry name" value="PTH11-LIKE INTEGRAL MEMBRANE PROTEIN (AFU_ORTHOLOGUE AFUA_5G11245)"/>
    <property type="match status" value="1"/>
</dbReference>
<keyword evidence="2 7" id="KW-0812">Transmembrane</keyword>
<feature type="transmembrane region" description="Helical" evidence="7">
    <location>
        <begin position="205"/>
        <end position="227"/>
    </location>
</feature>
<keyword evidence="10" id="KW-1185">Reference proteome</keyword>
<evidence type="ECO:0000256" key="6">
    <source>
        <dbReference type="SAM" id="MobiDB-lite"/>
    </source>
</evidence>
<dbReference type="InterPro" id="IPR052337">
    <property type="entry name" value="SAT4-like"/>
</dbReference>
<feature type="transmembrane region" description="Helical" evidence="7">
    <location>
        <begin position="90"/>
        <end position="112"/>
    </location>
</feature>
<feature type="region of interest" description="Disordered" evidence="6">
    <location>
        <begin position="361"/>
        <end position="381"/>
    </location>
</feature>
<dbReference type="AlphaFoldDB" id="A0A7D8UK65"/>
<comment type="similarity">
    <text evidence="5">Belongs to the SAT4 family.</text>
</comment>
<evidence type="ECO:0000256" key="3">
    <source>
        <dbReference type="ARBA" id="ARBA00022989"/>
    </source>
</evidence>
<sequence length="404" mass="46203">MLSLLAESWTWYAVAVLILIARYVSRWLHLGSIKRFQTEDYVMAVVFGFYTCLIICMNIVAHLDTNLILPSDRLNLTPESIKSRIRGSKYVLIVEQSMIMTIWGCKICLLLMYRNLTFGLKQRWAVKGVGVYVVVNWVIMEILYFGVWCHPFPQYWAVPVANTQCSAATHHLIVNAVFNITSDVMMLCIPLPLLINSKLPRTKKLILCVLFGLGIFVILCAVLNKYYSFAHPFSPQWTFWYIREASTAVYVANMPMCWALMRRLFNLRSFMLSSNNSRSRSKSFPLTSNRGGTVVGDAKTFNETVKSGDAKKDKSWWDREGYVRSESEEHIVREAEAAKVPKLEVWETKEFEIDREDGKQFATEGQNPNTTRMYDGGDKNITTVTATRGTLTPTVRKSESSVEN</sequence>
<evidence type="ECO:0000313" key="9">
    <source>
        <dbReference type="EMBL" id="TVY50385.1"/>
    </source>
</evidence>
<dbReference type="Proteomes" id="UP000481288">
    <property type="component" value="Unassembled WGS sequence"/>
</dbReference>
<evidence type="ECO:0000256" key="7">
    <source>
        <dbReference type="SAM" id="Phobius"/>
    </source>
</evidence>
<feature type="transmembrane region" description="Helical" evidence="7">
    <location>
        <begin position="168"/>
        <end position="193"/>
    </location>
</feature>
<evidence type="ECO:0000256" key="1">
    <source>
        <dbReference type="ARBA" id="ARBA00004141"/>
    </source>
</evidence>
<keyword evidence="3 7" id="KW-1133">Transmembrane helix</keyword>
<feature type="transmembrane region" description="Helical" evidence="7">
    <location>
        <begin position="12"/>
        <end position="29"/>
    </location>
</feature>
<feature type="transmembrane region" description="Helical" evidence="7">
    <location>
        <begin position="41"/>
        <end position="61"/>
    </location>
</feature>
<feature type="transmembrane region" description="Helical" evidence="7">
    <location>
        <begin position="239"/>
        <end position="261"/>
    </location>
</feature>
<dbReference type="OrthoDB" id="3903189at2759"/>
<evidence type="ECO:0000256" key="5">
    <source>
        <dbReference type="ARBA" id="ARBA00038359"/>
    </source>
</evidence>
<comment type="subcellular location">
    <subcellularLocation>
        <location evidence="1">Membrane</location>
        <topology evidence="1">Multi-pass membrane protein</topology>
    </subcellularLocation>
</comment>
<reference evidence="9 10" key="1">
    <citation type="submission" date="2018-05" db="EMBL/GenBank/DDBJ databases">
        <title>Whole genome sequencing for identification of molecular markers to develop diagnostic detection tools for the regulated plant pathogen Lachnellula willkommii.</title>
        <authorList>
            <person name="Giroux E."/>
            <person name="Bilodeau G."/>
        </authorList>
    </citation>
    <scope>NUCLEOTIDE SEQUENCE [LARGE SCALE GENOMIC DNA]</scope>
    <source>
        <strain evidence="9 10">CBS 625.97</strain>
    </source>
</reference>
<organism evidence="9 10">
    <name type="scientific">Lachnellula cervina</name>
    <dbReference type="NCBI Taxonomy" id="1316786"/>
    <lineage>
        <taxon>Eukaryota</taxon>
        <taxon>Fungi</taxon>
        <taxon>Dikarya</taxon>
        <taxon>Ascomycota</taxon>
        <taxon>Pezizomycotina</taxon>
        <taxon>Leotiomycetes</taxon>
        <taxon>Helotiales</taxon>
        <taxon>Lachnaceae</taxon>
        <taxon>Lachnellula</taxon>
    </lineage>
</organism>
<evidence type="ECO:0000259" key="8">
    <source>
        <dbReference type="Pfam" id="PF20684"/>
    </source>
</evidence>
<feature type="compositionally biased region" description="Polar residues" evidence="6">
    <location>
        <begin position="363"/>
        <end position="372"/>
    </location>
</feature>
<dbReference type="Pfam" id="PF20684">
    <property type="entry name" value="Fung_rhodopsin"/>
    <property type="match status" value="1"/>
</dbReference>
<evidence type="ECO:0000256" key="4">
    <source>
        <dbReference type="ARBA" id="ARBA00023136"/>
    </source>
</evidence>
<dbReference type="InterPro" id="IPR049326">
    <property type="entry name" value="Rhodopsin_dom_fungi"/>
</dbReference>
<proteinExistence type="inferred from homology"/>
<gene>
    <name evidence="9" type="ORF">LCER1_G006861</name>
</gene>